<evidence type="ECO:0000256" key="4">
    <source>
        <dbReference type="ARBA" id="ARBA00023014"/>
    </source>
</evidence>
<dbReference type="PROSITE" id="PS51379">
    <property type="entry name" value="4FE4S_FER_2"/>
    <property type="match status" value="2"/>
</dbReference>
<dbReference type="Gene3D" id="3.30.70.20">
    <property type="match status" value="1"/>
</dbReference>
<dbReference type="PROSITE" id="PS00198">
    <property type="entry name" value="4FE4S_FER_1"/>
    <property type="match status" value="2"/>
</dbReference>
<dbReference type="PANTHER" id="PTHR43687:SF4">
    <property type="entry name" value="BLR5484 PROTEIN"/>
    <property type="match status" value="1"/>
</dbReference>
<accession>A0A858BZQ4</accession>
<proteinExistence type="predicted"/>
<evidence type="ECO:0000313" key="7">
    <source>
        <dbReference type="Proteomes" id="UP000466848"/>
    </source>
</evidence>
<keyword evidence="1" id="KW-0004">4Fe-4S</keyword>
<name>A0A858BZQ4_9FIRM</name>
<evidence type="ECO:0000259" key="5">
    <source>
        <dbReference type="PROSITE" id="PS51379"/>
    </source>
</evidence>
<sequence length="382" mass="42168">MVCPEYWQDGVDAAICEGIRLLGGIESIFGKEERILLKPNLLAKAEPDRAVTTHPTVFKAVGAYLREQGYEHLSYGDSPGNPLGGVARVAAGCGLKEPAEELEIPLGDFSQGQKVNFEQGQTEKEFIISKGILDCDGIVNICKMKTHQLERITGAAKNMFGAVYGVNKGAFHAKYTDADSFGAMIADLNNLVKARLHIMDGILAMEGNGPQSGTPVAMGLLLFSKDPIALDTVFCHLIGLNPELVPTNRYGQQYGVGTMDAEKIRVRTIQGDMTVEKVAKRYGKEDYDVYRGTEKATQIRLLKPIQSLLQKKPYILREKCIKCGICAESCPLEKKALEMSGYPKYAYKACIRCYCCQEMCPQKAIDVKVPLLARIMDRNWKI</sequence>
<dbReference type="SUPFAM" id="SSF54862">
    <property type="entry name" value="4Fe-4S ferredoxins"/>
    <property type="match status" value="1"/>
</dbReference>
<dbReference type="GO" id="GO:0046872">
    <property type="term" value="F:metal ion binding"/>
    <property type="evidence" value="ECO:0007669"/>
    <property type="project" value="UniProtKB-KW"/>
</dbReference>
<dbReference type="EMBL" id="CP048649">
    <property type="protein sequence ID" value="QIB70648.1"/>
    <property type="molecule type" value="Genomic_DNA"/>
</dbReference>
<keyword evidence="4" id="KW-0411">Iron-sulfur</keyword>
<dbReference type="InterPro" id="IPR017896">
    <property type="entry name" value="4Fe4S_Fe-S-bd"/>
</dbReference>
<gene>
    <name evidence="6" type="ORF">Ami103574_00690</name>
</gene>
<keyword evidence="2" id="KW-0479">Metal-binding</keyword>
<evidence type="ECO:0000313" key="6">
    <source>
        <dbReference type="EMBL" id="QIB70648.1"/>
    </source>
</evidence>
<protein>
    <submittedName>
        <fullName evidence="6">DUF362 domain-containing protein</fullName>
    </submittedName>
</protein>
<organism evidence="6 7">
    <name type="scientific">Aminipila butyrica</name>
    <dbReference type="NCBI Taxonomy" id="433296"/>
    <lineage>
        <taxon>Bacteria</taxon>
        <taxon>Bacillati</taxon>
        <taxon>Bacillota</taxon>
        <taxon>Clostridia</taxon>
        <taxon>Peptostreptococcales</taxon>
        <taxon>Anaerovoracaceae</taxon>
        <taxon>Aminipila</taxon>
    </lineage>
</organism>
<feature type="domain" description="4Fe-4S ferredoxin-type" evidence="5">
    <location>
        <begin position="311"/>
        <end position="342"/>
    </location>
</feature>
<reference evidence="6 7" key="1">
    <citation type="submission" date="2020-02" db="EMBL/GenBank/DDBJ databases">
        <authorList>
            <person name="Kim Y.B."/>
            <person name="Roh S.W."/>
        </authorList>
    </citation>
    <scope>NUCLEOTIDE SEQUENCE [LARGE SCALE GENOMIC DNA]</scope>
    <source>
        <strain evidence="6 7">DSM 103574</strain>
    </source>
</reference>
<feature type="domain" description="4Fe-4S ferredoxin-type" evidence="5">
    <location>
        <begin position="343"/>
        <end position="370"/>
    </location>
</feature>
<dbReference type="KEGG" id="abut:Ami103574_00690"/>
<evidence type="ECO:0000256" key="3">
    <source>
        <dbReference type="ARBA" id="ARBA00023004"/>
    </source>
</evidence>
<keyword evidence="3" id="KW-0408">Iron</keyword>
<dbReference type="Pfam" id="PF13237">
    <property type="entry name" value="Fer4_10"/>
    <property type="match status" value="1"/>
</dbReference>
<dbReference type="InterPro" id="IPR050572">
    <property type="entry name" value="Fe-S_Ferredoxin"/>
</dbReference>
<dbReference type="Proteomes" id="UP000466848">
    <property type="component" value="Chromosome"/>
</dbReference>
<evidence type="ECO:0000256" key="1">
    <source>
        <dbReference type="ARBA" id="ARBA00022485"/>
    </source>
</evidence>
<dbReference type="Pfam" id="PF04015">
    <property type="entry name" value="DUF362"/>
    <property type="match status" value="1"/>
</dbReference>
<dbReference type="PANTHER" id="PTHR43687">
    <property type="entry name" value="ADENYLYLSULFATE REDUCTASE, BETA SUBUNIT"/>
    <property type="match status" value="1"/>
</dbReference>
<dbReference type="InterPro" id="IPR007160">
    <property type="entry name" value="DUF362"/>
</dbReference>
<dbReference type="GO" id="GO:0051539">
    <property type="term" value="F:4 iron, 4 sulfur cluster binding"/>
    <property type="evidence" value="ECO:0007669"/>
    <property type="project" value="UniProtKB-KW"/>
</dbReference>
<dbReference type="AlphaFoldDB" id="A0A858BZQ4"/>
<keyword evidence="7" id="KW-1185">Reference proteome</keyword>
<dbReference type="InterPro" id="IPR017900">
    <property type="entry name" value="4Fe4S_Fe_S_CS"/>
</dbReference>
<evidence type="ECO:0000256" key="2">
    <source>
        <dbReference type="ARBA" id="ARBA00022723"/>
    </source>
</evidence>